<evidence type="ECO:0000259" key="3">
    <source>
        <dbReference type="Pfam" id="PF19314"/>
    </source>
</evidence>
<name>A0ABD0QED3_CIRMR</name>
<feature type="non-terminal residue" evidence="4">
    <location>
        <position position="1"/>
    </location>
</feature>
<feature type="domain" description="FHF complex subunit HOOK-interacting protein C-terminal" evidence="3">
    <location>
        <begin position="367"/>
        <end position="427"/>
    </location>
</feature>
<feature type="region of interest" description="Disordered" evidence="2">
    <location>
        <begin position="81"/>
        <end position="100"/>
    </location>
</feature>
<feature type="compositionally biased region" description="Pro residues" evidence="2">
    <location>
        <begin position="87"/>
        <end position="98"/>
    </location>
</feature>
<feature type="compositionally biased region" description="Basic and acidic residues" evidence="2">
    <location>
        <begin position="335"/>
        <end position="344"/>
    </location>
</feature>
<dbReference type="AlphaFoldDB" id="A0ABD0QED3"/>
<dbReference type="InterPro" id="IPR045669">
    <property type="entry name" value="FHIP_C"/>
</dbReference>
<comment type="similarity">
    <text evidence="1">Belongs to the FHIP family.</text>
</comment>
<dbReference type="Pfam" id="PF19314">
    <property type="entry name" value="DUF5917"/>
    <property type="match status" value="1"/>
</dbReference>
<evidence type="ECO:0000256" key="2">
    <source>
        <dbReference type="SAM" id="MobiDB-lite"/>
    </source>
</evidence>
<protein>
    <recommendedName>
        <fullName evidence="3">FHF complex subunit HOOK-interacting protein C-terminal domain-containing protein</fullName>
    </recommendedName>
</protein>
<comment type="caution">
    <text evidence="4">The sequence shown here is derived from an EMBL/GenBank/DDBJ whole genome shotgun (WGS) entry which is preliminary data.</text>
</comment>
<dbReference type="InterPro" id="IPR019384">
    <property type="entry name" value="FHIP"/>
</dbReference>
<evidence type="ECO:0000256" key="1">
    <source>
        <dbReference type="ARBA" id="ARBA00024336"/>
    </source>
</evidence>
<reference evidence="4 5" key="1">
    <citation type="submission" date="2024-05" db="EMBL/GenBank/DDBJ databases">
        <title>Genome sequencing and assembly of Indian major carp, Cirrhinus mrigala (Hamilton, 1822).</title>
        <authorList>
            <person name="Mohindra V."/>
            <person name="Chowdhury L.M."/>
            <person name="Lal K."/>
            <person name="Jena J.K."/>
        </authorList>
    </citation>
    <scope>NUCLEOTIDE SEQUENCE [LARGE SCALE GENOMIC DNA]</scope>
    <source>
        <strain evidence="4">CM1030</strain>
        <tissue evidence="4">Blood</tissue>
    </source>
</reference>
<feature type="region of interest" description="Disordered" evidence="2">
    <location>
        <begin position="308"/>
        <end position="354"/>
    </location>
</feature>
<sequence>SPQTQHSVPPRSLYSTAKLWRPSQPPPFWLGERSLFSSCPMHQLPDTSEGETGYLEYLRDARKGIELCSWACRDWSAPYDGENPSPNSAPLPPPPPTSNPSLNMVQEHFSIMDPAQQRAAVVAAARAEWSSSDRDSGEWDVTISKNCISLTPRSKKRSLLPSSIPLQSSSSASVSTEITGALETVSQSAPHPALYNGMGQVELTDSVDERMEVKKVKRDSDVNNSVVESGMNGSVGPVDYNDFHVGHICNIKPPVYKTSTVRGPESVERLIEELLERAPSEPLSGDTKCQGISIEAFHQELRELEERVKERRVLSRSSEESSRDLTDEDCLPVETEQRSSETKPDSSAAGVFSPARPLGQPLAQPYTGPFITVLFSKLESMMQNSLYVNILLTGVVFQLACYPQPLLRSFLLNANMVFQPSVKSLIQ</sequence>
<accession>A0ABD0QED3</accession>
<evidence type="ECO:0000313" key="4">
    <source>
        <dbReference type="EMBL" id="KAL0184543.1"/>
    </source>
</evidence>
<evidence type="ECO:0000313" key="5">
    <source>
        <dbReference type="Proteomes" id="UP001529510"/>
    </source>
</evidence>
<organism evidence="4 5">
    <name type="scientific">Cirrhinus mrigala</name>
    <name type="common">Mrigala</name>
    <dbReference type="NCBI Taxonomy" id="683832"/>
    <lineage>
        <taxon>Eukaryota</taxon>
        <taxon>Metazoa</taxon>
        <taxon>Chordata</taxon>
        <taxon>Craniata</taxon>
        <taxon>Vertebrata</taxon>
        <taxon>Euteleostomi</taxon>
        <taxon>Actinopterygii</taxon>
        <taxon>Neopterygii</taxon>
        <taxon>Teleostei</taxon>
        <taxon>Ostariophysi</taxon>
        <taxon>Cypriniformes</taxon>
        <taxon>Cyprinidae</taxon>
        <taxon>Labeoninae</taxon>
        <taxon>Labeonini</taxon>
        <taxon>Cirrhinus</taxon>
    </lineage>
</organism>
<dbReference type="Proteomes" id="UP001529510">
    <property type="component" value="Unassembled WGS sequence"/>
</dbReference>
<feature type="compositionally biased region" description="Basic and acidic residues" evidence="2">
    <location>
        <begin position="308"/>
        <end position="325"/>
    </location>
</feature>
<feature type="non-terminal residue" evidence="4">
    <location>
        <position position="427"/>
    </location>
</feature>
<feature type="region of interest" description="Disordered" evidence="2">
    <location>
        <begin position="1"/>
        <end position="20"/>
    </location>
</feature>
<keyword evidence="5" id="KW-1185">Reference proteome</keyword>
<dbReference type="PANTHER" id="PTHR21705:SF4">
    <property type="entry name" value="FHF COMPLEX SUBUNIT HOOK-INTERACTING PROTEIN 1B"/>
    <property type="match status" value="1"/>
</dbReference>
<gene>
    <name evidence="4" type="ORF">M9458_020239</name>
</gene>
<proteinExistence type="inferred from homology"/>
<dbReference type="PANTHER" id="PTHR21705">
    <property type="entry name" value="RAI16 PROTEIN-RELATED"/>
    <property type="match status" value="1"/>
</dbReference>
<dbReference type="EMBL" id="JAMKFB020000009">
    <property type="protein sequence ID" value="KAL0184543.1"/>
    <property type="molecule type" value="Genomic_DNA"/>
</dbReference>